<keyword evidence="1" id="KW-0812">Transmembrane</keyword>
<keyword evidence="3" id="KW-1185">Reference proteome</keyword>
<feature type="transmembrane region" description="Helical" evidence="1">
    <location>
        <begin position="54"/>
        <end position="76"/>
    </location>
</feature>
<gene>
    <name evidence="2" type="ORF">GCM10009777_10560</name>
</gene>
<evidence type="ECO:0000256" key="1">
    <source>
        <dbReference type="SAM" id="Phobius"/>
    </source>
</evidence>
<evidence type="ECO:0000313" key="3">
    <source>
        <dbReference type="Proteomes" id="UP001500326"/>
    </source>
</evidence>
<evidence type="ECO:0000313" key="2">
    <source>
        <dbReference type="EMBL" id="GAA1979149.1"/>
    </source>
</evidence>
<dbReference type="EMBL" id="BAAAOH010000001">
    <property type="protein sequence ID" value="GAA1979149.1"/>
    <property type="molecule type" value="Genomic_DNA"/>
</dbReference>
<protein>
    <submittedName>
        <fullName evidence="2">Uncharacterized protein</fullName>
    </submittedName>
</protein>
<dbReference type="Proteomes" id="UP001500326">
    <property type="component" value="Unassembled WGS sequence"/>
</dbReference>
<feature type="transmembrane region" description="Helical" evidence="1">
    <location>
        <begin position="12"/>
        <end position="34"/>
    </location>
</feature>
<name>A0ABN2S2A3_9MICO</name>
<reference evidence="2 3" key="1">
    <citation type="journal article" date="2019" name="Int. J. Syst. Evol. Microbiol.">
        <title>The Global Catalogue of Microorganisms (GCM) 10K type strain sequencing project: providing services to taxonomists for standard genome sequencing and annotation.</title>
        <authorList>
            <consortium name="The Broad Institute Genomics Platform"/>
            <consortium name="The Broad Institute Genome Sequencing Center for Infectious Disease"/>
            <person name="Wu L."/>
            <person name="Ma J."/>
        </authorList>
    </citation>
    <scope>NUCLEOTIDE SEQUENCE [LARGE SCALE GENOMIC DNA]</scope>
    <source>
        <strain evidence="2 3">JCM 14902</strain>
    </source>
</reference>
<keyword evidence="1" id="KW-1133">Transmembrane helix</keyword>
<accession>A0ABN2S2A3</accession>
<proteinExistence type="predicted"/>
<organism evidence="2 3">
    <name type="scientific">Microbacterium pumilum</name>
    <dbReference type="NCBI Taxonomy" id="344165"/>
    <lineage>
        <taxon>Bacteria</taxon>
        <taxon>Bacillati</taxon>
        <taxon>Actinomycetota</taxon>
        <taxon>Actinomycetes</taxon>
        <taxon>Micrococcales</taxon>
        <taxon>Microbacteriaceae</taxon>
        <taxon>Microbacterium</taxon>
    </lineage>
</organism>
<comment type="caution">
    <text evidence="2">The sequence shown here is derived from an EMBL/GenBank/DDBJ whole genome shotgun (WGS) entry which is preliminary data.</text>
</comment>
<keyword evidence="1" id="KW-0472">Membrane</keyword>
<sequence length="82" mass="9058">MVRESSPRHRRVVLRVVAVILALAGVGIALVFVRLSLDWSDSLPYESAATEARYILFIVVAVAIVVASMVVAIVLWRRAGRR</sequence>
<dbReference type="RefSeq" id="WP_344059224.1">
    <property type="nucleotide sequence ID" value="NZ_BAAAOH010000001.1"/>
</dbReference>